<comment type="similarity">
    <text evidence="1 2">Belongs to the rad9 family.</text>
</comment>
<proteinExistence type="inferred from homology"/>
<dbReference type="GO" id="GO:0071479">
    <property type="term" value="P:cellular response to ionizing radiation"/>
    <property type="evidence" value="ECO:0007669"/>
    <property type="project" value="TreeGrafter"/>
</dbReference>
<feature type="region of interest" description="Disordered" evidence="3">
    <location>
        <begin position="294"/>
        <end position="454"/>
    </location>
</feature>
<comment type="function">
    <text evidence="2">Acts in DNA repair and mutagenesis. Involved in promoting resistance to ionizing radiation and UV light, as well as regulating cell cycle progression after irradiation.</text>
</comment>
<dbReference type="GeneID" id="41976759"/>
<feature type="compositionally biased region" description="Pro residues" evidence="3">
    <location>
        <begin position="329"/>
        <end position="340"/>
    </location>
</feature>
<dbReference type="InterPro" id="IPR046938">
    <property type="entry name" value="DNA_clamp_sf"/>
</dbReference>
<dbReference type="PIRSF" id="PIRSF009303">
    <property type="entry name" value="Cell_cycle_RAD9"/>
    <property type="match status" value="1"/>
</dbReference>
<dbReference type="STRING" id="1093900.A0A507ASC1"/>
<dbReference type="RefSeq" id="XP_030991135.1">
    <property type="nucleotide sequence ID" value="XM_031144263.1"/>
</dbReference>
<dbReference type="InParanoid" id="A0A507ASC1"/>
<dbReference type="Gene3D" id="3.70.10.10">
    <property type="match status" value="1"/>
</dbReference>
<accession>A0A507ASC1</accession>
<reference evidence="4 5" key="1">
    <citation type="submission" date="2019-06" db="EMBL/GenBank/DDBJ databases">
        <title>Draft genome sequence of the filamentous fungus Phialemoniopsis curvata isolated from diesel fuel.</title>
        <authorList>
            <person name="Varaljay V.A."/>
            <person name="Lyon W.J."/>
            <person name="Crouch A.L."/>
            <person name="Drake C.E."/>
            <person name="Hollomon J.M."/>
            <person name="Nadeau L.J."/>
            <person name="Nunn H.S."/>
            <person name="Stevenson B.S."/>
            <person name="Bojanowski C.L."/>
            <person name="Crookes-Goodson W.J."/>
        </authorList>
    </citation>
    <scope>NUCLEOTIDE SEQUENCE [LARGE SCALE GENOMIC DNA]</scope>
    <source>
        <strain evidence="4 5">D216</strain>
    </source>
</reference>
<protein>
    <recommendedName>
        <fullName evidence="2">DNA repair protein rad9</fullName>
    </recommendedName>
</protein>
<feature type="compositionally biased region" description="Polar residues" evidence="3">
    <location>
        <begin position="417"/>
        <end position="427"/>
    </location>
</feature>
<keyword evidence="5" id="KW-1185">Reference proteome</keyword>
<evidence type="ECO:0000313" key="5">
    <source>
        <dbReference type="Proteomes" id="UP000319257"/>
    </source>
</evidence>
<feature type="compositionally biased region" description="Acidic residues" evidence="3">
    <location>
        <begin position="378"/>
        <end position="396"/>
    </location>
</feature>
<dbReference type="PANTHER" id="PTHR15237">
    <property type="entry name" value="DNA REPAIR PROTEIN RAD9"/>
    <property type="match status" value="1"/>
</dbReference>
<dbReference type="InterPro" id="IPR007268">
    <property type="entry name" value="Rad9/Ddc1"/>
</dbReference>
<dbReference type="GO" id="GO:0006281">
    <property type="term" value="P:DNA repair"/>
    <property type="evidence" value="ECO:0007669"/>
    <property type="project" value="UniProtKB-UniRule"/>
</dbReference>
<organism evidence="4 5">
    <name type="scientific">Thyridium curvatum</name>
    <dbReference type="NCBI Taxonomy" id="1093900"/>
    <lineage>
        <taxon>Eukaryota</taxon>
        <taxon>Fungi</taxon>
        <taxon>Dikarya</taxon>
        <taxon>Ascomycota</taxon>
        <taxon>Pezizomycotina</taxon>
        <taxon>Sordariomycetes</taxon>
        <taxon>Sordariomycetidae</taxon>
        <taxon>Thyridiales</taxon>
        <taxon>Thyridiaceae</taxon>
        <taxon>Thyridium</taxon>
    </lineage>
</organism>
<dbReference type="SUPFAM" id="SSF55979">
    <property type="entry name" value="DNA clamp"/>
    <property type="match status" value="1"/>
</dbReference>
<dbReference type="GO" id="GO:0031573">
    <property type="term" value="P:mitotic intra-S DNA damage checkpoint signaling"/>
    <property type="evidence" value="ECO:0007669"/>
    <property type="project" value="TreeGrafter"/>
</dbReference>
<evidence type="ECO:0000256" key="2">
    <source>
        <dbReference type="PIRNR" id="PIRNR009303"/>
    </source>
</evidence>
<gene>
    <name evidence="4" type="ORF">E0L32_009312</name>
</gene>
<name>A0A507ASC1_9PEZI</name>
<dbReference type="OrthoDB" id="60092at2759"/>
<evidence type="ECO:0000256" key="1">
    <source>
        <dbReference type="ARBA" id="ARBA00008494"/>
    </source>
</evidence>
<dbReference type="Pfam" id="PF04139">
    <property type="entry name" value="Rad9"/>
    <property type="match status" value="1"/>
</dbReference>
<evidence type="ECO:0000313" key="4">
    <source>
        <dbReference type="EMBL" id="TPX09424.1"/>
    </source>
</evidence>
<dbReference type="InterPro" id="IPR026584">
    <property type="entry name" value="Rad9"/>
</dbReference>
<evidence type="ECO:0000256" key="3">
    <source>
        <dbReference type="SAM" id="MobiDB-lite"/>
    </source>
</evidence>
<dbReference type="PANTHER" id="PTHR15237:SF0">
    <property type="entry name" value="CELL CYCLE CHECKPOINT CONTROL PROTEIN"/>
    <property type="match status" value="1"/>
</dbReference>
<dbReference type="AlphaFoldDB" id="A0A507ASC1"/>
<dbReference type="GO" id="GO:0000076">
    <property type="term" value="P:DNA replication checkpoint signaling"/>
    <property type="evidence" value="ECO:0007669"/>
    <property type="project" value="TreeGrafter"/>
</dbReference>
<sequence length="454" mass="50612">MAVVNFTLSEEGVVALQNVLACMLKFSDDVCLEAKKDKLMFTALNSSKSAYVSFTFAASRFFSKYNFEGNAQYRERFFCSIYIRALLSVFRSRIGGDPSREREKETTIERCEVTIDDGPGRKSRLVAKIICRNGITATHGLPFEVKAPTRAKFDPNEAVNHWAISSRTLRQLMEHFGPKIELLDINTDGEGVVNFACFTEKQYVKTEGESIDHFLNKPLHTSIAVEMDEFDDIEVEDKLHIIISVKDFRAILHHAGLTSGELSASYSVPGRPFKLSYSGDGILCEFILMTVGERGNPGQRTKRSRTKSARSMLEAASTRSASVVNEATPAPPAAVVPTQPPADVAARPIPPRNSQFDMRPPPLPPVSTLRSESMFMPQDDDQQWEPVNPDDEEEEEVARLEWDTSNEPDPSAMRLSSHFNTQNAQQTEPPPSLPAGLEPTQRLSEVRKYGLFSG</sequence>
<dbReference type="Proteomes" id="UP000319257">
    <property type="component" value="Unassembled WGS sequence"/>
</dbReference>
<comment type="caution">
    <text evidence="4">The sequence shown here is derived from an EMBL/GenBank/DDBJ whole genome shotgun (WGS) entry which is preliminary data.</text>
</comment>
<dbReference type="GO" id="GO:0030896">
    <property type="term" value="C:checkpoint clamp complex"/>
    <property type="evidence" value="ECO:0007669"/>
    <property type="project" value="UniProtKB-UniRule"/>
</dbReference>
<keyword evidence="2" id="KW-0227">DNA damage</keyword>
<dbReference type="EMBL" id="SKBQ01000067">
    <property type="protein sequence ID" value="TPX09424.1"/>
    <property type="molecule type" value="Genomic_DNA"/>
</dbReference>